<feature type="domain" description="F-box" evidence="1">
    <location>
        <begin position="35"/>
        <end position="80"/>
    </location>
</feature>
<comment type="caution">
    <text evidence="2">The sequence shown here is derived from an EMBL/GenBank/DDBJ whole genome shotgun (WGS) entry which is preliminary data.</text>
</comment>
<protein>
    <recommendedName>
        <fullName evidence="1">F-box domain-containing protein</fullName>
    </recommendedName>
</protein>
<dbReference type="OrthoDB" id="4179498at2759"/>
<organism evidence="2 3">
    <name type="scientific">Polytolypa hystricis (strain UAMH7299)</name>
    <dbReference type="NCBI Taxonomy" id="1447883"/>
    <lineage>
        <taxon>Eukaryota</taxon>
        <taxon>Fungi</taxon>
        <taxon>Dikarya</taxon>
        <taxon>Ascomycota</taxon>
        <taxon>Pezizomycotina</taxon>
        <taxon>Eurotiomycetes</taxon>
        <taxon>Eurotiomycetidae</taxon>
        <taxon>Onygenales</taxon>
        <taxon>Onygenales incertae sedis</taxon>
        <taxon>Polytolypa</taxon>
    </lineage>
</organism>
<dbReference type="Proteomes" id="UP000224634">
    <property type="component" value="Unassembled WGS sequence"/>
</dbReference>
<dbReference type="SUPFAM" id="SSF81383">
    <property type="entry name" value="F-box domain"/>
    <property type="match status" value="1"/>
</dbReference>
<dbReference type="Pfam" id="PF00646">
    <property type="entry name" value="F-box"/>
    <property type="match status" value="1"/>
</dbReference>
<gene>
    <name evidence="2" type="ORF">AJ80_08821</name>
</gene>
<name>A0A2B7X143_POLH7</name>
<evidence type="ECO:0000313" key="2">
    <source>
        <dbReference type="EMBL" id="PGH02609.1"/>
    </source>
</evidence>
<dbReference type="InterPro" id="IPR001810">
    <property type="entry name" value="F-box_dom"/>
</dbReference>
<reference evidence="2 3" key="1">
    <citation type="submission" date="2017-10" db="EMBL/GenBank/DDBJ databases">
        <title>Comparative genomics in systemic dimorphic fungi from Ajellomycetaceae.</title>
        <authorList>
            <person name="Munoz J.F."/>
            <person name="Mcewen J.G."/>
            <person name="Clay O.K."/>
            <person name="Cuomo C.A."/>
        </authorList>
    </citation>
    <scope>NUCLEOTIDE SEQUENCE [LARGE SCALE GENOMIC DNA]</scope>
    <source>
        <strain evidence="2 3">UAMH7299</strain>
    </source>
</reference>
<accession>A0A2B7X143</accession>
<dbReference type="EMBL" id="PDNA01000221">
    <property type="protein sequence ID" value="PGH02609.1"/>
    <property type="molecule type" value="Genomic_DNA"/>
</dbReference>
<evidence type="ECO:0000313" key="3">
    <source>
        <dbReference type="Proteomes" id="UP000224634"/>
    </source>
</evidence>
<dbReference type="PROSITE" id="PS50181">
    <property type="entry name" value="FBOX"/>
    <property type="match status" value="1"/>
</dbReference>
<sequence length="247" mass="28295">MKVLLRALRSCSKACLSAPYQLLACIFRFRTIPPKDSFSTVPTEIMEMIADNLNTKELTYLGLACRRFRSVVEPRLLKTVDITSHTKAYGLALVLKNDQRQQNTKTLKISKLSLGGISDRVQLLKFVFSRLLMLNKLEISAAALLEYRRNTRIPLAKFLPSQLQHLHVEEHAPRIEDVHFLRRELVNYIRTKPRALGSISVSTKTFQGDDRALKEIYAKMGVKVIVEHEDPERDAWGNDCLSDSEWL</sequence>
<proteinExistence type="predicted"/>
<keyword evidence="3" id="KW-1185">Reference proteome</keyword>
<dbReference type="AlphaFoldDB" id="A0A2B7X143"/>
<evidence type="ECO:0000259" key="1">
    <source>
        <dbReference type="PROSITE" id="PS50181"/>
    </source>
</evidence>
<dbReference type="InterPro" id="IPR036047">
    <property type="entry name" value="F-box-like_dom_sf"/>
</dbReference>